<sequence>MKFIGAVILVLMLSLNSCQPVIQLTGIDWFGSTASKSDGLPWVNYTADELTTDSTSFTKPQAIGLLNDPALTETSGMVMSQRNSGYFWTEEDSGNSNQIQLLCQDGQVMARFVVDGATNRDWEDMAIGAGPVAGVPYIYLADIGDNKHLRSEKIIYRFPEPTVAGQRLPYEGHITNAEIIHLKIPDGSQNAEAILVDSQTKDLFVLSKGDHSVVYRAAYPQSLTKPVLMTRELVLPFRDVTSAAVSPDGREILVRTYEQLFHYSRQADATITDALKASPRILPVAWEPQGEAVGWSLHGDGYYTTTEGMDNIPQVIHYYPRKR</sequence>
<evidence type="ECO:0000313" key="2">
    <source>
        <dbReference type="Proteomes" id="UP000477386"/>
    </source>
</evidence>
<name>A0A6M0IFU6_9BACT</name>
<evidence type="ECO:0008006" key="3">
    <source>
        <dbReference type="Google" id="ProtNLM"/>
    </source>
</evidence>
<proteinExistence type="predicted"/>
<dbReference type="AlphaFoldDB" id="A0A6M0IFU6"/>
<dbReference type="RefSeq" id="WP_164035495.1">
    <property type="nucleotide sequence ID" value="NZ_JAAGNZ010000001.1"/>
</dbReference>
<evidence type="ECO:0000313" key="1">
    <source>
        <dbReference type="EMBL" id="NEU66221.1"/>
    </source>
</evidence>
<protein>
    <recommendedName>
        <fullName evidence="3">PE-PGRS family protein</fullName>
    </recommendedName>
</protein>
<accession>A0A6M0IFU6</accession>
<gene>
    <name evidence="1" type="ORF">GK091_04955</name>
</gene>
<organism evidence="1 2">
    <name type="scientific">Spirosoma agri</name>
    <dbReference type="NCBI Taxonomy" id="1987381"/>
    <lineage>
        <taxon>Bacteria</taxon>
        <taxon>Pseudomonadati</taxon>
        <taxon>Bacteroidota</taxon>
        <taxon>Cytophagia</taxon>
        <taxon>Cytophagales</taxon>
        <taxon>Cytophagaceae</taxon>
        <taxon>Spirosoma</taxon>
    </lineage>
</organism>
<comment type="caution">
    <text evidence="1">The sequence shown here is derived from an EMBL/GenBank/DDBJ whole genome shotgun (WGS) entry which is preliminary data.</text>
</comment>
<dbReference type="Proteomes" id="UP000477386">
    <property type="component" value="Unassembled WGS sequence"/>
</dbReference>
<reference evidence="1 2" key="1">
    <citation type="submission" date="2020-02" db="EMBL/GenBank/DDBJ databases">
        <title>Draft genome sequence of two Spirosoma agri KCTC 52727 and Spirosoma terrae KCTC 52035.</title>
        <authorList>
            <person name="Rojas J."/>
            <person name="Ambika Manirajan B."/>
            <person name="Ratering S."/>
            <person name="Suarez C."/>
            <person name="Schnell S."/>
        </authorList>
    </citation>
    <scope>NUCLEOTIDE SEQUENCE [LARGE SCALE GENOMIC DNA]</scope>
    <source>
        <strain evidence="1 2">KCTC 52727</strain>
    </source>
</reference>
<dbReference type="EMBL" id="JAAGNZ010000001">
    <property type="protein sequence ID" value="NEU66221.1"/>
    <property type="molecule type" value="Genomic_DNA"/>
</dbReference>
<keyword evidence="2" id="KW-1185">Reference proteome</keyword>